<dbReference type="PANTHER" id="PTHR33515:SF1">
    <property type="entry name" value="RIBOSOME-BINDING FACTOR A, CHLOROPLASTIC-RELATED"/>
    <property type="match status" value="1"/>
</dbReference>
<comment type="similarity">
    <text evidence="2">Belongs to the RbfA family.</text>
</comment>
<proteinExistence type="inferred from homology"/>
<dbReference type="PANTHER" id="PTHR33515">
    <property type="entry name" value="RIBOSOME-BINDING FACTOR A, CHLOROPLASTIC-RELATED"/>
    <property type="match status" value="1"/>
</dbReference>
<gene>
    <name evidence="2" type="primary">rbfA</name>
    <name evidence="3" type="ORF">S7S_16485</name>
</gene>
<dbReference type="HAMAP" id="MF_00003">
    <property type="entry name" value="RbfA"/>
    <property type="match status" value="1"/>
</dbReference>
<comment type="subcellular location">
    <subcellularLocation>
        <location evidence="2">Cytoplasm</location>
    </subcellularLocation>
</comment>
<reference evidence="3 4" key="1">
    <citation type="journal article" date="2012" name="J. Bacteriol.">
        <title>Genome sequence of an alkane-degrading bacterium, Alcanivorax pacificus type strain W11-5, isolated from deep sea sediment.</title>
        <authorList>
            <person name="Lai Q."/>
            <person name="Shao Z."/>
        </authorList>
    </citation>
    <scope>NUCLEOTIDE SEQUENCE [LARGE SCALE GENOMIC DNA]</scope>
    <source>
        <strain evidence="3 4">W11-5</strain>
    </source>
</reference>
<keyword evidence="1 2" id="KW-0690">Ribosome biogenesis</keyword>
<dbReference type="InterPro" id="IPR000238">
    <property type="entry name" value="RbfA"/>
</dbReference>
<comment type="function">
    <text evidence="2">One of several proteins that assist in the late maturation steps of the functional core of the 30S ribosomal subunit. Associates with free 30S ribosomal subunits (but not with 30S subunits that are part of 70S ribosomes or polysomes). Required for efficient processing of 16S rRNA. May interact with the 5'-terminal helix region of 16S rRNA.</text>
</comment>
<dbReference type="AlphaFoldDB" id="A0A0B4XMT7"/>
<dbReference type="RefSeq" id="WP_008733164.1">
    <property type="nucleotide sequence ID" value="NZ_CP004387.1"/>
</dbReference>
<protein>
    <recommendedName>
        <fullName evidence="2">Ribosome-binding factor A</fullName>
    </recommendedName>
</protein>
<dbReference type="Gene3D" id="3.30.300.20">
    <property type="match status" value="1"/>
</dbReference>
<sequence>MTKHRRPQGFQRTDRIGDHIQRELASLIRFGMKDPRLGLVTIQQVKVARDLSWADVYFTLLGEGAEAGLEAEGVLSNAAGFLRSQLAKDLNTRTTPRLRFHYDKLPEEASRLSALIDQARAEDRDLIDDEDDPHSDGDPRP</sequence>
<comment type="subunit">
    <text evidence="2">Monomer. Binds 30S ribosomal subunits, but not 50S ribosomal subunits or 70S ribosomes.</text>
</comment>
<name>A0A0B4XMT7_9GAMM</name>
<keyword evidence="4" id="KW-1185">Reference proteome</keyword>
<dbReference type="HOGENOM" id="CLU_089475_5_0_6"/>
<dbReference type="GO" id="GO:0043024">
    <property type="term" value="F:ribosomal small subunit binding"/>
    <property type="evidence" value="ECO:0007669"/>
    <property type="project" value="TreeGrafter"/>
</dbReference>
<accession>A0A0B4XMT7</accession>
<dbReference type="InterPro" id="IPR015946">
    <property type="entry name" value="KH_dom-like_a/b"/>
</dbReference>
<evidence type="ECO:0000256" key="2">
    <source>
        <dbReference type="HAMAP-Rule" id="MF_00003"/>
    </source>
</evidence>
<keyword evidence="2" id="KW-0963">Cytoplasm</keyword>
<dbReference type="KEGG" id="apac:S7S_16485"/>
<evidence type="ECO:0000313" key="4">
    <source>
        <dbReference type="Proteomes" id="UP000006764"/>
    </source>
</evidence>
<dbReference type="GO" id="GO:0030490">
    <property type="term" value="P:maturation of SSU-rRNA"/>
    <property type="evidence" value="ECO:0007669"/>
    <property type="project" value="UniProtKB-UniRule"/>
</dbReference>
<dbReference type="GO" id="GO:0005829">
    <property type="term" value="C:cytosol"/>
    <property type="evidence" value="ECO:0007669"/>
    <property type="project" value="TreeGrafter"/>
</dbReference>
<dbReference type="SUPFAM" id="SSF89919">
    <property type="entry name" value="Ribosome-binding factor A, RbfA"/>
    <property type="match status" value="1"/>
</dbReference>
<dbReference type="Pfam" id="PF02033">
    <property type="entry name" value="RBFA"/>
    <property type="match status" value="1"/>
</dbReference>
<dbReference type="NCBIfam" id="TIGR00082">
    <property type="entry name" value="rbfA"/>
    <property type="match status" value="1"/>
</dbReference>
<dbReference type="OrthoDB" id="307788at2"/>
<dbReference type="STRING" id="391936.S7S_16485"/>
<dbReference type="InterPro" id="IPR023799">
    <property type="entry name" value="RbfA_dom_sf"/>
</dbReference>
<organism evidence="3 4">
    <name type="scientific">Isoalcanivorax pacificus W11-5</name>
    <dbReference type="NCBI Taxonomy" id="391936"/>
    <lineage>
        <taxon>Bacteria</taxon>
        <taxon>Pseudomonadati</taxon>
        <taxon>Pseudomonadota</taxon>
        <taxon>Gammaproteobacteria</taxon>
        <taxon>Oceanospirillales</taxon>
        <taxon>Alcanivoracaceae</taxon>
        <taxon>Isoalcanivorax</taxon>
    </lineage>
</organism>
<dbReference type="Proteomes" id="UP000006764">
    <property type="component" value="Chromosome"/>
</dbReference>
<evidence type="ECO:0000256" key="1">
    <source>
        <dbReference type="ARBA" id="ARBA00022517"/>
    </source>
</evidence>
<dbReference type="EMBL" id="CP004387">
    <property type="protein sequence ID" value="AJD49709.1"/>
    <property type="molecule type" value="Genomic_DNA"/>
</dbReference>
<evidence type="ECO:0000313" key="3">
    <source>
        <dbReference type="EMBL" id="AJD49709.1"/>
    </source>
</evidence>